<protein>
    <recommendedName>
        <fullName evidence="4">G5 domain-containing protein</fullName>
    </recommendedName>
</protein>
<dbReference type="PANTHER" id="PTHR35788:SF1">
    <property type="entry name" value="EXPORTED PROTEIN"/>
    <property type="match status" value="1"/>
</dbReference>
<reference evidence="5 6" key="1">
    <citation type="submission" date="2014-02" db="EMBL/GenBank/DDBJ databases">
        <title>Draft genome sequence of Lysinibacillus massiliensis CCUG 49529.</title>
        <authorList>
            <person name="Zhang F."/>
            <person name="Wang G."/>
            <person name="Zhang L."/>
        </authorList>
    </citation>
    <scope>NUCLEOTIDE SEQUENCE [LARGE SCALE GENOMIC DNA]</scope>
    <source>
        <strain evidence="5 6">CCUG 49529</strain>
    </source>
</reference>
<dbReference type="eggNOG" id="COG2720">
    <property type="taxonomic scope" value="Bacteria"/>
</dbReference>
<keyword evidence="1" id="KW-0732">Signal</keyword>
<dbReference type="InterPro" id="IPR052913">
    <property type="entry name" value="Glycopeptide_resist_protein"/>
</dbReference>
<dbReference type="InterPro" id="IPR007391">
    <property type="entry name" value="Vancomycin_resist_VanW"/>
</dbReference>
<organism evidence="5 6">
    <name type="scientific">Ureibacillus massiliensis 4400831 = CIP 108448 = CCUG 49529</name>
    <dbReference type="NCBI Taxonomy" id="1211035"/>
    <lineage>
        <taxon>Bacteria</taxon>
        <taxon>Bacillati</taxon>
        <taxon>Bacillota</taxon>
        <taxon>Bacilli</taxon>
        <taxon>Bacillales</taxon>
        <taxon>Caryophanaceae</taxon>
        <taxon>Ureibacillus</taxon>
    </lineage>
</organism>
<feature type="region of interest" description="Disordered" evidence="2">
    <location>
        <begin position="350"/>
        <end position="433"/>
    </location>
</feature>
<dbReference type="AlphaFoldDB" id="A0A0A3J2L2"/>
<comment type="caution">
    <text evidence="5">The sequence shown here is derived from an EMBL/GenBank/DDBJ whole genome shotgun (WGS) entry which is preliminary data.</text>
</comment>
<feature type="transmembrane region" description="Helical" evidence="3">
    <location>
        <begin position="7"/>
        <end position="24"/>
    </location>
</feature>
<dbReference type="SMART" id="SM01208">
    <property type="entry name" value="G5"/>
    <property type="match status" value="1"/>
</dbReference>
<evidence type="ECO:0000256" key="2">
    <source>
        <dbReference type="SAM" id="MobiDB-lite"/>
    </source>
</evidence>
<dbReference type="RefSeq" id="WP_036174548.1">
    <property type="nucleotide sequence ID" value="NZ_AVCZ01000009.1"/>
</dbReference>
<gene>
    <name evidence="5" type="ORF">CD30_07360</name>
</gene>
<dbReference type="Pfam" id="PF04294">
    <property type="entry name" value="VanW"/>
    <property type="match status" value="1"/>
</dbReference>
<dbReference type="Gene3D" id="2.20.230.10">
    <property type="entry name" value="Resuscitation-promoting factor rpfb"/>
    <property type="match status" value="1"/>
</dbReference>
<feature type="domain" description="G5" evidence="4">
    <location>
        <begin position="298"/>
        <end position="377"/>
    </location>
</feature>
<dbReference type="OrthoDB" id="2691125at2"/>
<keyword evidence="3" id="KW-0472">Membrane</keyword>
<dbReference type="Pfam" id="PF07501">
    <property type="entry name" value="G5"/>
    <property type="match status" value="1"/>
</dbReference>
<evidence type="ECO:0000256" key="1">
    <source>
        <dbReference type="ARBA" id="ARBA00022729"/>
    </source>
</evidence>
<feature type="compositionally biased region" description="Low complexity" evidence="2">
    <location>
        <begin position="381"/>
        <end position="391"/>
    </location>
</feature>
<accession>A0A0A3J2L2</accession>
<dbReference type="InterPro" id="IPR011098">
    <property type="entry name" value="G5_dom"/>
</dbReference>
<dbReference type="Proteomes" id="UP000030595">
    <property type="component" value="Unassembled WGS sequence"/>
</dbReference>
<dbReference type="PANTHER" id="PTHR35788">
    <property type="entry name" value="EXPORTED PROTEIN-RELATED"/>
    <property type="match status" value="1"/>
</dbReference>
<name>A0A0A3J2L2_9BACL</name>
<sequence>MNIQFKMFILAVMCVFLVYLWLPINDLKTAYADNDDNRSSIAGVNVEGLDRNEIIDALTNAINDWTNEDIRVKGGGIEISIDATQLQFDIESSIEQYKTLTKKPWYAFWQSARVVHIPLKILPNEQIKTELAGIAAWNTDETYNQLLSQASFLKDHQVEAAVKDTTVYENERLALVIEDIPTNAFEPEELVHLLDDTMINPSEQFSLLETLDENITKVNNESLNFVASLLYSAVLQTEFEILERHHQEESPTYLSLGNDAKLNVALNEDLKFLNNTDYVAKINVSKEGSTMKLEITSNTKENEVFVHVEKERLSPRIIYRYSNDLPLGYEQVLQEGSEGYRVIVTRTISRDGSTEEQRVSRDYYPPVNEIVLKSSKEPETTEGSDTSTDETVPNQPDPNMDIDLDGDGLPDIEVPVEDKTPPVYDKGGNVVTP</sequence>
<keyword evidence="3" id="KW-1133">Transmembrane helix</keyword>
<feature type="compositionally biased region" description="Acidic residues" evidence="2">
    <location>
        <begin position="400"/>
        <end position="410"/>
    </location>
</feature>
<keyword evidence="6" id="KW-1185">Reference proteome</keyword>
<evidence type="ECO:0000313" key="5">
    <source>
        <dbReference type="EMBL" id="KGR91249.1"/>
    </source>
</evidence>
<feature type="compositionally biased region" description="Basic and acidic residues" evidence="2">
    <location>
        <begin position="350"/>
        <end position="361"/>
    </location>
</feature>
<dbReference type="PROSITE" id="PS51109">
    <property type="entry name" value="G5"/>
    <property type="match status" value="1"/>
</dbReference>
<evidence type="ECO:0000259" key="4">
    <source>
        <dbReference type="PROSITE" id="PS51109"/>
    </source>
</evidence>
<dbReference type="EMBL" id="JPVQ01000009">
    <property type="protein sequence ID" value="KGR91249.1"/>
    <property type="molecule type" value="Genomic_DNA"/>
</dbReference>
<keyword evidence="3" id="KW-0812">Transmembrane</keyword>
<proteinExistence type="predicted"/>
<evidence type="ECO:0000256" key="3">
    <source>
        <dbReference type="SAM" id="Phobius"/>
    </source>
</evidence>
<evidence type="ECO:0000313" key="6">
    <source>
        <dbReference type="Proteomes" id="UP000030595"/>
    </source>
</evidence>